<accession>A0A2R6RVY0</accession>
<dbReference type="InterPro" id="IPR006085">
    <property type="entry name" value="XPG_DNA_repair_N"/>
</dbReference>
<organism evidence="5 6">
    <name type="scientific">Hermanssonia centrifuga</name>
    <dbReference type="NCBI Taxonomy" id="98765"/>
    <lineage>
        <taxon>Eukaryota</taxon>
        <taxon>Fungi</taxon>
        <taxon>Dikarya</taxon>
        <taxon>Basidiomycota</taxon>
        <taxon>Agaricomycotina</taxon>
        <taxon>Agaricomycetes</taxon>
        <taxon>Polyporales</taxon>
        <taxon>Meruliaceae</taxon>
        <taxon>Hermanssonia</taxon>
    </lineage>
</organism>
<dbReference type="SMART" id="SM00485">
    <property type="entry name" value="XPGN"/>
    <property type="match status" value="1"/>
</dbReference>
<dbReference type="GO" id="GO:0008821">
    <property type="term" value="F:crossover junction DNA endonuclease activity"/>
    <property type="evidence" value="ECO:0007669"/>
    <property type="project" value="InterPro"/>
</dbReference>
<dbReference type="EMBL" id="MLYV02000144">
    <property type="protein sequence ID" value="PSS34187.1"/>
    <property type="molecule type" value="Genomic_DNA"/>
</dbReference>
<dbReference type="PANTHER" id="PTHR11081">
    <property type="entry name" value="FLAP ENDONUCLEASE FAMILY MEMBER"/>
    <property type="match status" value="1"/>
</dbReference>
<dbReference type="PANTHER" id="PTHR11081:SF75">
    <property type="entry name" value="ENDONUCLEASE, PUTATIVE (AFU_ORTHOLOGUE AFUA_3G13260)-RELATED"/>
    <property type="match status" value="1"/>
</dbReference>
<dbReference type="STRING" id="98765.A0A2R6RVY0"/>
<dbReference type="Proteomes" id="UP000186601">
    <property type="component" value="Unassembled WGS sequence"/>
</dbReference>
<dbReference type="Gene3D" id="3.40.50.1010">
    <property type="entry name" value="5'-nuclease"/>
    <property type="match status" value="2"/>
</dbReference>
<dbReference type="AlphaFoldDB" id="A0A2R6RVY0"/>
<dbReference type="Pfam" id="PF00867">
    <property type="entry name" value="XPG_I"/>
    <property type="match status" value="1"/>
</dbReference>
<gene>
    <name evidence="5" type="ORF">PHLCEN_2v1770</name>
</gene>
<dbReference type="InterPro" id="IPR029060">
    <property type="entry name" value="PIN-like_dom_sf"/>
</dbReference>
<keyword evidence="1" id="KW-0540">Nuclease</keyword>
<dbReference type="InterPro" id="IPR036279">
    <property type="entry name" value="5-3_exonuclease_C_sf"/>
</dbReference>
<sequence length="491" mass="54252">MGLQGLWKLIEPAVDCSQSMTELAVTKGFNAHPNLGVYRIGIDASIWIEQIQQNFTGQGHAQAGKNIELQTLFYKLARLLTVCVQPIFVFDGPNRPSVKRGKKVFPAPHWMVGDFKEFAEAFGFHCHTAPGEAEAELALMNELGFIDAVLTEDSDAFVFGARTVIRNISYVNNEARLKVYTAEALQTKLNVALTPTNLVLIAVLSGGDYDNVGLPGCGLTTACGLARYGLGDTLRRGVLGFEGDNYRDYMHEWRADLCHYLRDDPSGFIGRHNVHLSRNVPDDFPDPEIARTYFAPLTSRYAPLVPLPMPRFPDVSAITRLCEMEFTFGTELGILCKFRNVLWPGLLVRELLEQAFAQENGLRELPPSGLFDIEIKSIKEGTTKVKVHPRAIKYVVRKALAQVRNGKDKFKGATGVNEAKSQTPRVFPVPTEILWRARPTDVAAFSNTSPHKRRHISTEIASTSPCNIAVAKACTRVGSLPAAIIDLTAVE</sequence>
<proteinExistence type="predicted"/>
<reference evidence="5 6" key="1">
    <citation type="submission" date="2018-02" db="EMBL/GenBank/DDBJ databases">
        <title>Genome sequence of the basidiomycete white-rot fungus Phlebia centrifuga.</title>
        <authorList>
            <person name="Granchi Z."/>
            <person name="Peng M."/>
            <person name="de Vries R.P."/>
            <person name="Hilden K."/>
            <person name="Makela M.R."/>
            <person name="Grigoriev I."/>
            <person name="Riley R."/>
        </authorList>
    </citation>
    <scope>NUCLEOTIDE SEQUENCE [LARGE SCALE GENOMIC DNA]</scope>
    <source>
        <strain evidence="5 6">FBCC195</strain>
    </source>
</reference>
<comment type="caution">
    <text evidence="5">The sequence shown here is derived from an EMBL/GenBank/DDBJ whole genome shotgun (WGS) entry which is preliminary data.</text>
</comment>
<dbReference type="SUPFAM" id="SSF47807">
    <property type="entry name" value="5' to 3' exonuclease, C-terminal subdomain"/>
    <property type="match status" value="1"/>
</dbReference>
<dbReference type="SMART" id="SM00484">
    <property type="entry name" value="XPGI"/>
    <property type="match status" value="1"/>
</dbReference>
<dbReference type="OrthoDB" id="2959108at2759"/>
<dbReference type="GO" id="GO:0017108">
    <property type="term" value="F:5'-flap endonuclease activity"/>
    <property type="evidence" value="ECO:0007669"/>
    <property type="project" value="TreeGrafter"/>
</dbReference>
<dbReference type="Pfam" id="PF00752">
    <property type="entry name" value="XPG_N"/>
    <property type="match status" value="1"/>
</dbReference>
<feature type="domain" description="XPG N-terminal" evidence="4">
    <location>
        <begin position="1"/>
        <end position="107"/>
    </location>
</feature>
<evidence type="ECO:0000313" key="6">
    <source>
        <dbReference type="Proteomes" id="UP000186601"/>
    </source>
</evidence>
<evidence type="ECO:0000256" key="2">
    <source>
        <dbReference type="ARBA" id="ARBA00022801"/>
    </source>
</evidence>
<evidence type="ECO:0000313" key="5">
    <source>
        <dbReference type="EMBL" id="PSS34187.1"/>
    </source>
</evidence>
<name>A0A2R6RVY0_9APHY</name>
<evidence type="ECO:0000259" key="4">
    <source>
        <dbReference type="SMART" id="SM00485"/>
    </source>
</evidence>
<dbReference type="GO" id="GO:0006281">
    <property type="term" value="P:DNA repair"/>
    <property type="evidence" value="ECO:0007669"/>
    <property type="project" value="UniProtKB-ARBA"/>
</dbReference>
<dbReference type="CDD" id="cd09870">
    <property type="entry name" value="PIN_YEN1"/>
    <property type="match status" value="1"/>
</dbReference>
<evidence type="ECO:0008006" key="7">
    <source>
        <dbReference type="Google" id="ProtNLM"/>
    </source>
</evidence>
<keyword evidence="6" id="KW-1185">Reference proteome</keyword>
<evidence type="ECO:0000259" key="3">
    <source>
        <dbReference type="SMART" id="SM00484"/>
    </source>
</evidence>
<dbReference type="CDD" id="cd09906">
    <property type="entry name" value="H3TH_YEN1"/>
    <property type="match status" value="1"/>
</dbReference>
<dbReference type="InterPro" id="IPR037316">
    <property type="entry name" value="Yen1_H3TH"/>
</dbReference>
<dbReference type="SUPFAM" id="SSF88723">
    <property type="entry name" value="PIN domain-like"/>
    <property type="match status" value="1"/>
</dbReference>
<protein>
    <recommendedName>
        <fullName evidence="7">XPG-I domain-containing protein</fullName>
    </recommendedName>
</protein>
<dbReference type="PRINTS" id="PR00853">
    <property type="entry name" value="XPGRADSUPER"/>
</dbReference>
<dbReference type="InterPro" id="IPR006084">
    <property type="entry name" value="XPG/Rad2"/>
</dbReference>
<dbReference type="InterPro" id="IPR006086">
    <property type="entry name" value="XPG-I_dom"/>
</dbReference>
<keyword evidence="2" id="KW-0378">Hydrolase</keyword>
<evidence type="ECO:0000256" key="1">
    <source>
        <dbReference type="ARBA" id="ARBA00022722"/>
    </source>
</evidence>
<feature type="domain" description="XPG-I" evidence="3">
    <location>
        <begin position="120"/>
        <end position="191"/>
    </location>
</feature>